<name>A0A7W2JZX9_9PSED</name>
<evidence type="ECO:0000313" key="2">
    <source>
        <dbReference type="Proteomes" id="UP000541770"/>
    </source>
</evidence>
<dbReference type="EMBL" id="JACGDE010000025">
    <property type="protein sequence ID" value="MBA6068098.1"/>
    <property type="molecule type" value="Genomic_DNA"/>
</dbReference>
<reference evidence="1 2" key="1">
    <citation type="submission" date="2020-07" db="EMBL/GenBank/DDBJ databases">
        <title>Diversity of carbapenemase encoding genes among Pseudomonas putida group clinical isolates in a tertiary Brazilian hospital.</title>
        <authorList>
            <person name="Alberto-Lei F."/>
            <person name="Nodari C.S."/>
            <person name="Streling A.P."/>
            <person name="Paulino J.T."/>
            <person name="Bessa-Neto F.O."/>
            <person name="Cayo R."/>
            <person name="Gales A.C."/>
        </authorList>
    </citation>
    <scope>NUCLEOTIDE SEQUENCE [LARGE SCALE GENOMIC DNA]</scope>
    <source>
        <strain evidence="1 2">14802</strain>
    </source>
</reference>
<dbReference type="AlphaFoldDB" id="A0A7W2JZX9"/>
<dbReference type="RefSeq" id="WP_182324875.1">
    <property type="nucleotide sequence ID" value="NZ_JACGDE010000025.1"/>
</dbReference>
<protein>
    <submittedName>
        <fullName evidence="1">Uncharacterized protein</fullName>
    </submittedName>
</protein>
<gene>
    <name evidence="1" type="ORF">H4C75_25515</name>
</gene>
<proteinExistence type="predicted"/>
<accession>A0A7W2JZX9</accession>
<sequence>MSELLTLKKNALVAHPNGGFSFGTIPEMPKFDLPGGEVYLRVGEHFRAGRGFGVVHIWEAHHPDLLKHGCMTIDEVAAHIAKMIVPGAQIYCEFKEQRGAGHRVAVLRSSTGTLILEPRHDRDLGFAYHVITWYPQRRAYGTLVGNIPRQRPVATAQPVAPVEPNSK</sequence>
<dbReference type="Proteomes" id="UP000541770">
    <property type="component" value="Unassembled WGS sequence"/>
</dbReference>
<evidence type="ECO:0000313" key="1">
    <source>
        <dbReference type="EMBL" id="MBA6068098.1"/>
    </source>
</evidence>
<organism evidence="1 2">
    <name type="scientific">Pseudomonas mosselii</name>
    <dbReference type="NCBI Taxonomy" id="78327"/>
    <lineage>
        <taxon>Bacteria</taxon>
        <taxon>Pseudomonadati</taxon>
        <taxon>Pseudomonadota</taxon>
        <taxon>Gammaproteobacteria</taxon>
        <taxon>Pseudomonadales</taxon>
        <taxon>Pseudomonadaceae</taxon>
        <taxon>Pseudomonas</taxon>
    </lineage>
</organism>
<comment type="caution">
    <text evidence="1">The sequence shown here is derived from an EMBL/GenBank/DDBJ whole genome shotgun (WGS) entry which is preliminary data.</text>
</comment>